<keyword evidence="2" id="KW-1185">Reference proteome</keyword>
<dbReference type="CDD" id="cd08977">
    <property type="entry name" value="SusD"/>
    <property type="match status" value="1"/>
</dbReference>
<keyword evidence="1" id="KW-0449">Lipoprotein</keyword>
<dbReference type="SUPFAM" id="SSF48452">
    <property type="entry name" value="TPR-like"/>
    <property type="match status" value="1"/>
</dbReference>
<dbReference type="EMBL" id="JAPZVM010000011">
    <property type="protein sequence ID" value="MCZ8373378.1"/>
    <property type="molecule type" value="Genomic_DNA"/>
</dbReference>
<sequence length="545" mass="60657">MKLKKYILSLASLALITSCDYEDINTNIYGVSDEELGALLYGTSFMDMQQKVIPIGSPTLTTGPGNDLQNTDLISSGTYIGYFGNNNNWAGAGYLEANWNFQDNRMNYAYENFYSKMYQSWNTIYSKLKGSEEPADQEILALANIVKIAGWLRATDVFGPIVYTNAGNGDIAPKLDSQQVVYKTMMADLADAVAILNKSTSKVLGDYDVIYNGNPANWVRFANSLMLRMAVRVHFVDNALAQEYITKALDVKNGGVIEDASQEAKIQNSDKMPLLNSMLASVDEYGETRMGATIWAYLTGYNDPRIAVYFKKGTFYGEENYYGLPQASSFGKQWNDNAASPYFASKPNVNSNSPLYWMRASEVQFLKAEACLYNLMAGDPKTYYEAGVEMSFTENGLTGAGEYLSKETLPSPLGFASLSHHPAYTSPLITGNTSPKWDHYSTSNQKEEQLQKIITQKYLALYPNAVEAWTEYRRTGYPFIGKPEDTSAPARIGASGDCFAPERFRFGATEYSTNPNMKDVPTLLGGEDQGSTKLWWVRSDRPLQK</sequence>
<dbReference type="Proteomes" id="UP001141933">
    <property type="component" value="Unassembled WGS sequence"/>
</dbReference>
<dbReference type="Pfam" id="PF12741">
    <property type="entry name" value="SusD-like"/>
    <property type="match status" value="1"/>
</dbReference>
<evidence type="ECO:0000313" key="1">
    <source>
        <dbReference type="EMBL" id="MCZ8373378.1"/>
    </source>
</evidence>
<dbReference type="InterPro" id="IPR011990">
    <property type="entry name" value="TPR-like_helical_dom_sf"/>
</dbReference>
<reference evidence="1" key="1">
    <citation type="submission" date="2022-12" db="EMBL/GenBank/DDBJ databases">
        <title>Phocaeicola acetigenes sp. nov., isolated feces from a healthy human.</title>
        <authorList>
            <person name="Do H."/>
            <person name="Ha Y.B."/>
            <person name="Kim J.-S."/>
            <person name="Suh M.K."/>
            <person name="Kim H.S."/>
            <person name="Lee J.-S."/>
        </authorList>
    </citation>
    <scope>NUCLEOTIDE SEQUENCE</scope>
    <source>
        <strain evidence="1">KGMB11183</strain>
    </source>
</reference>
<dbReference type="PROSITE" id="PS51257">
    <property type="entry name" value="PROKAR_LIPOPROTEIN"/>
    <property type="match status" value="1"/>
</dbReference>
<protein>
    <submittedName>
        <fullName evidence="1">SusD/RagB family nutrient-binding outer membrane lipoprotein</fullName>
    </submittedName>
</protein>
<evidence type="ECO:0000313" key="2">
    <source>
        <dbReference type="Proteomes" id="UP001141933"/>
    </source>
</evidence>
<dbReference type="Gene3D" id="1.25.40.390">
    <property type="match status" value="1"/>
</dbReference>
<comment type="caution">
    <text evidence="1">The sequence shown here is derived from an EMBL/GenBank/DDBJ whole genome shotgun (WGS) entry which is preliminary data.</text>
</comment>
<accession>A0ABT4PJZ4</accession>
<dbReference type="RefSeq" id="WP_178265427.1">
    <property type="nucleotide sequence ID" value="NZ_JAPZVM010000011.1"/>
</dbReference>
<dbReference type="InterPro" id="IPR024302">
    <property type="entry name" value="SusD-like"/>
</dbReference>
<organism evidence="1 2">
    <name type="scientific">Phocaeicola acetigenes</name>
    <dbReference type="NCBI Taxonomy" id="3016083"/>
    <lineage>
        <taxon>Bacteria</taxon>
        <taxon>Pseudomonadati</taxon>
        <taxon>Bacteroidota</taxon>
        <taxon>Bacteroidia</taxon>
        <taxon>Bacteroidales</taxon>
        <taxon>Bacteroidaceae</taxon>
        <taxon>Phocaeicola</taxon>
    </lineage>
</organism>
<name>A0ABT4PJZ4_9BACT</name>
<gene>
    <name evidence="1" type="ORF">O6P32_11790</name>
</gene>
<proteinExistence type="predicted"/>